<comment type="subcellular location">
    <subcellularLocation>
        <location evidence="1">Cell membrane</location>
        <topology evidence="1">Multi-pass membrane protein</topology>
    </subcellularLocation>
</comment>
<dbReference type="PANTHER" id="PTHR33908:SF3">
    <property type="entry name" value="UNDECAPRENYL PHOSPHATE-ALPHA-4-AMINO-4-DEOXY-L-ARABINOSE ARABINOSYL TRANSFERASE"/>
    <property type="match status" value="1"/>
</dbReference>
<feature type="domain" description="Glycosyltransferase RgtA/B/C/D-like" evidence="9">
    <location>
        <begin position="74"/>
        <end position="241"/>
    </location>
</feature>
<keyword evidence="2" id="KW-1003">Cell membrane</keyword>
<evidence type="ECO:0000256" key="5">
    <source>
        <dbReference type="ARBA" id="ARBA00022692"/>
    </source>
</evidence>
<keyword evidence="6 8" id="KW-1133">Transmembrane helix</keyword>
<evidence type="ECO:0000313" key="10">
    <source>
        <dbReference type="EMBL" id="APW62115.1"/>
    </source>
</evidence>
<dbReference type="GO" id="GO:0010041">
    <property type="term" value="P:response to iron(III) ion"/>
    <property type="evidence" value="ECO:0007669"/>
    <property type="project" value="TreeGrafter"/>
</dbReference>
<dbReference type="GO" id="GO:0005886">
    <property type="term" value="C:plasma membrane"/>
    <property type="evidence" value="ECO:0007669"/>
    <property type="project" value="UniProtKB-SubCell"/>
</dbReference>
<keyword evidence="7 8" id="KW-0472">Membrane</keyword>
<evidence type="ECO:0000256" key="8">
    <source>
        <dbReference type="SAM" id="Phobius"/>
    </source>
</evidence>
<evidence type="ECO:0000256" key="2">
    <source>
        <dbReference type="ARBA" id="ARBA00022475"/>
    </source>
</evidence>
<evidence type="ECO:0000256" key="4">
    <source>
        <dbReference type="ARBA" id="ARBA00022679"/>
    </source>
</evidence>
<keyword evidence="11" id="KW-1185">Reference proteome</keyword>
<feature type="transmembrane region" description="Helical" evidence="8">
    <location>
        <begin position="219"/>
        <end position="242"/>
    </location>
</feature>
<dbReference type="RefSeq" id="WP_076347949.1">
    <property type="nucleotide sequence ID" value="NZ_CP019082.1"/>
</dbReference>
<feature type="transmembrane region" description="Helical" evidence="8">
    <location>
        <begin position="374"/>
        <end position="396"/>
    </location>
</feature>
<keyword evidence="3" id="KW-0328">Glycosyltransferase</keyword>
<dbReference type="EMBL" id="CP019082">
    <property type="protein sequence ID" value="APW62115.1"/>
    <property type="molecule type" value="Genomic_DNA"/>
</dbReference>
<dbReference type="GO" id="GO:0009103">
    <property type="term" value="P:lipopolysaccharide biosynthetic process"/>
    <property type="evidence" value="ECO:0007669"/>
    <property type="project" value="UniProtKB-ARBA"/>
</dbReference>
<feature type="transmembrane region" description="Helical" evidence="8">
    <location>
        <begin position="178"/>
        <end position="207"/>
    </location>
</feature>
<gene>
    <name evidence="10" type="ORF">BSF38_03647</name>
</gene>
<dbReference type="PANTHER" id="PTHR33908">
    <property type="entry name" value="MANNOSYLTRANSFERASE YKCB-RELATED"/>
    <property type="match status" value="1"/>
</dbReference>
<dbReference type="STRING" id="1387353.BSF38_03647"/>
<sequence length="601" mass="65249">MPIAGDTIVASDGARRWLPEAAVTLLAGVLFLGCLGSVELWGKREQRLAAEVLDTVVDGRWLVARIQGRPRLEKPPLPRWTAAALAVVSGRCDEWTVRLPGALAALGTVGLTYLLGCRIGGRSLGLCAAMVLCTTPLFISESRQAGQDGPLALYTTLALYAAYRILEPASEGGRRWAIVFHVALGLGFLCKGPMILMIVGATIIPYAMLGRRLGRVVRLLANPWGASAFLALALCWPVPVWLADPNAVGVWITEMGQKTGALPIAHRERSHFLLEWPVLVLPWLVAGLSGVILPFRRDRDDATDETAVAAVWFPWFWSIGTLLLLSTWAVAKPNYYTPCLPGWSLLAGMAWLRLDRLALDPEAKGRRRARVAMLLQWGVWLAIGALIPAIPGRWFADVAPGWFATAAVALTAAAVAGAWIGRRGGGGGALALLPVTAATALGVVIGYGVIAPEENATRGHRDVAGRIDRLIPAEIDTLSFFHELDEGLWFYLRGRRLAPVPGSQPRYSDSYDRLATADSRIPLDGPGRRIPESRKILADWLDRRSGAAEYLLLRDKVYKPLAPDLDRVADLVFRESGSKRNGLILLRINHAPDPAVDPVIR</sequence>
<protein>
    <submittedName>
        <fullName evidence="10">GT83 family glycosyltransferase</fullName>
    </submittedName>
</protein>
<dbReference type="Proteomes" id="UP000186309">
    <property type="component" value="Chromosome"/>
</dbReference>
<proteinExistence type="predicted"/>
<evidence type="ECO:0000259" key="9">
    <source>
        <dbReference type="Pfam" id="PF13231"/>
    </source>
</evidence>
<feature type="transmembrane region" description="Helical" evidence="8">
    <location>
        <begin position="276"/>
        <end position="295"/>
    </location>
</feature>
<feature type="transmembrane region" description="Helical" evidence="8">
    <location>
        <begin position="402"/>
        <end position="421"/>
    </location>
</feature>
<keyword evidence="4 10" id="KW-0808">Transferase</keyword>
<keyword evidence="5 8" id="KW-0812">Transmembrane</keyword>
<evidence type="ECO:0000256" key="3">
    <source>
        <dbReference type="ARBA" id="ARBA00022676"/>
    </source>
</evidence>
<feature type="transmembrane region" description="Helical" evidence="8">
    <location>
        <begin position="21"/>
        <end position="41"/>
    </location>
</feature>
<feature type="transmembrane region" description="Helical" evidence="8">
    <location>
        <begin position="428"/>
        <end position="450"/>
    </location>
</feature>
<organism evidence="10 11">
    <name type="scientific">Paludisphaera borealis</name>
    <dbReference type="NCBI Taxonomy" id="1387353"/>
    <lineage>
        <taxon>Bacteria</taxon>
        <taxon>Pseudomonadati</taxon>
        <taxon>Planctomycetota</taxon>
        <taxon>Planctomycetia</taxon>
        <taxon>Isosphaerales</taxon>
        <taxon>Isosphaeraceae</taxon>
        <taxon>Paludisphaera</taxon>
    </lineage>
</organism>
<feature type="transmembrane region" description="Helical" evidence="8">
    <location>
        <begin position="95"/>
        <end position="115"/>
    </location>
</feature>
<evidence type="ECO:0000256" key="1">
    <source>
        <dbReference type="ARBA" id="ARBA00004651"/>
    </source>
</evidence>
<feature type="transmembrane region" description="Helical" evidence="8">
    <location>
        <begin position="335"/>
        <end position="354"/>
    </location>
</feature>
<dbReference type="GO" id="GO:0016763">
    <property type="term" value="F:pentosyltransferase activity"/>
    <property type="evidence" value="ECO:0007669"/>
    <property type="project" value="TreeGrafter"/>
</dbReference>
<dbReference type="Pfam" id="PF13231">
    <property type="entry name" value="PMT_2"/>
    <property type="match status" value="1"/>
</dbReference>
<dbReference type="AlphaFoldDB" id="A0A1U7CT43"/>
<evidence type="ECO:0000256" key="7">
    <source>
        <dbReference type="ARBA" id="ARBA00023136"/>
    </source>
</evidence>
<dbReference type="InterPro" id="IPR050297">
    <property type="entry name" value="LipidA_mod_glycosyltrf_83"/>
</dbReference>
<reference evidence="11" key="1">
    <citation type="submission" date="2016-12" db="EMBL/GenBank/DDBJ databases">
        <title>Comparative genomics of four Isosphaeraceae planctomycetes: a common pool of plasmids and glycoside hydrolase genes.</title>
        <authorList>
            <person name="Ivanova A."/>
        </authorList>
    </citation>
    <scope>NUCLEOTIDE SEQUENCE [LARGE SCALE GENOMIC DNA]</scope>
    <source>
        <strain evidence="11">PX4</strain>
    </source>
</reference>
<feature type="transmembrane region" description="Helical" evidence="8">
    <location>
        <begin position="307"/>
        <end position="329"/>
    </location>
</feature>
<accession>A0A1U7CT43</accession>
<dbReference type="InterPro" id="IPR038731">
    <property type="entry name" value="RgtA/B/C-like"/>
</dbReference>
<dbReference type="KEGG" id="pbor:BSF38_03647"/>
<name>A0A1U7CT43_9BACT</name>
<dbReference type="OrthoDB" id="232702at2"/>
<evidence type="ECO:0000313" key="11">
    <source>
        <dbReference type="Proteomes" id="UP000186309"/>
    </source>
</evidence>
<evidence type="ECO:0000256" key="6">
    <source>
        <dbReference type="ARBA" id="ARBA00022989"/>
    </source>
</evidence>